<dbReference type="EMBL" id="CAJOBH010106180">
    <property type="protein sequence ID" value="CAF4638274.1"/>
    <property type="molecule type" value="Genomic_DNA"/>
</dbReference>
<dbReference type="Proteomes" id="UP000681967">
    <property type="component" value="Unassembled WGS sequence"/>
</dbReference>
<sequence length="41" mass="4636">MEPLKLIPPEPDNMTNVEECIEKAKANDKELTKININNIQG</sequence>
<evidence type="ECO:0000313" key="3">
    <source>
        <dbReference type="EMBL" id="CAF4638274.1"/>
    </source>
</evidence>
<dbReference type="AlphaFoldDB" id="A0A8S2ZJF3"/>
<dbReference type="EMBL" id="CAJOBJ010097656">
    <property type="protein sequence ID" value="CAF4572211.1"/>
    <property type="molecule type" value="Genomic_DNA"/>
</dbReference>
<protein>
    <submittedName>
        <fullName evidence="3">Uncharacterized protein</fullName>
    </submittedName>
</protein>
<reference evidence="3" key="1">
    <citation type="submission" date="2021-02" db="EMBL/GenBank/DDBJ databases">
        <authorList>
            <person name="Nowell W R."/>
        </authorList>
    </citation>
    <scope>NUCLEOTIDE SEQUENCE</scope>
</reference>
<organism evidence="3 5">
    <name type="scientific">Rotaria magnacalcarata</name>
    <dbReference type="NCBI Taxonomy" id="392030"/>
    <lineage>
        <taxon>Eukaryota</taxon>
        <taxon>Metazoa</taxon>
        <taxon>Spiralia</taxon>
        <taxon>Gnathifera</taxon>
        <taxon>Rotifera</taxon>
        <taxon>Eurotatoria</taxon>
        <taxon>Bdelloidea</taxon>
        <taxon>Philodinida</taxon>
        <taxon>Philodinidae</taxon>
        <taxon>Rotaria</taxon>
    </lineage>
</organism>
<evidence type="ECO:0000313" key="4">
    <source>
        <dbReference type="EMBL" id="CAF4990458.1"/>
    </source>
</evidence>
<accession>A0A8S2ZJF3</accession>
<feature type="non-terminal residue" evidence="3">
    <location>
        <position position="41"/>
    </location>
</feature>
<name>A0A8S2ZJF3_9BILA</name>
<dbReference type="EMBL" id="CAJOBI010200585">
    <property type="protein sequence ID" value="CAF4990458.1"/>
    <property type="molecule type" value="Genomic_DNA"/>
</dbReference>
<dbReference type="Proteomes" id="UP000681720">
    <property type="component" value="Unassembled WGS sequence"/>
</dbReference>
<evidence type="ECO:0000313" key="2">
    <source>
        <dbReference type="EMBL" id="CAF4572211.1"/>
    </source>
</evidence>
<dbReference type="EMBL" id="CAJOBJ010088731">
    <property type="protein sequence ID" value="CAF4532053.1"/>
    <property type="molecule type" value="Genomic_DNA"/>
</dbReference>
<evidence type="ECO:0000313" key="1">
    <source>
        <dbReference type="EMBL" id="CAF4532053.1"/>
    </source>
</evidence>
<gene>
    <name evidence="3" type="ORF">BYL167_LOCUS41661</name>
    <name evidence="1" type="ORF">GIL414_LOCUS36067</name>
    <name evidence="2" type="ORF">GIL414_LOCUS37720</name>
    <name evidence="4" type="ORF">SMN809_LOCUS56256</name>
</gene>
<proteinExistence type="predicted"/>
<evidence type="ECO:0000313" key="5">
    <source>
        <dbReference type="Proteomes" id="UP000681967"/>
    </source>
</evidence>
<dbReference type="Proteomes" id="UP000676336">
    <property type="component" value="Unassembled WGS sequence"/>
</dbReference>
<comment type="caution">
    <text evidence="3">The sequence shown here is derived from an EMBL/GenBank/DDBJ whole genome shotgun (WGS) entry which is preliminary data.</text>
</comment>